<reference evidence="2 3" key="1">
    <citation type="submission" date="2015-01" db="EMBL/GenBank/DDBJ databases">
        <title>Evolution of Trichinella species and genotypes.</title>
        <authorList>
            <person name="Korhonen P.K."/>
            <person name="Edoardo P."/>
            <person name="Giuseppe L.R."/>
            <person name="Gasser R.B."/>
        </authorList>
    </citation>
    <scope>NUCLEOTIDE SEQUENCE [LARGE SCALE GENOMIC DNA]</scope>
    <source>
        <strain evidence="2">ISS2496</strain>
    </source>
</reference>
<feature type="region of interest" description="Disordered" evidence="1">
    <location>
        <begin position="1"/>
        <end position="21"/>
    </location>
</feature>
<gene>
    <name evidence="2" type="ORF">T12_16447</name>
</gene>
<dbReference type="Proteomes" id="UP000054783">
    <property type="component" value="Unassembled WGS sequence"/>
</dbReference>
<dbReference type="EMBL" id="JYDQ01001020">
    <property type="protein sequence ID" value="KRY05952.1"/>
    <property type="molecule type" value="Genomic_DNA"/>
</dbReference>
<evidence type="ECO:0000313" key="3">
    <source>
        <dbReference type="Proteomes" id="UP000054783"/>
    </source>
</evidence>
<accession>A0A0V0Z0H6</accession>
<proteinExistence type="predicted"/>
<dbReference type="AlphaFoldDB" id="A0A0V0Z0H6"/>
<keyword evidence="3" id="KW-1185">Reference proteome</keyword>
<name>A0A0V0Z0H6_9BILA</name>
<evidence type="ECO:0000256" key="1">
    <source>
        <dbReference type="SAM" id="MobiDB-lite"/>
    </source>
</evidence>
<organism evidence="2 3">
    <name type="scientific">Trichinella patagoniensis</name>
    <dbReference type="NCBI Taxonomy" id="990121"/>
    <lineage>
        <taxon>Eukaryota</taxon>
        <taxon>Metazoa</taxon>
        <taxon>Ecdysozoa</taxon>
        <taxon>Nematoda</taxon>
        <taxon>Enoplea</taxon>
        <taxon>Dorylaimia</taxon>
        <taxon>Trichinellida</taxon>
        <taxon>Trichinellidae</taxon>
        <taxon>Trichinella</taxon>
    </lineage>
</organism>
<evidence type="ECO:0000313" key="2">
    <source>
        <dbReference type="EMBL" id="KRY05952.1"/>
    </source>
</evidence>
<comment type="caution">
    <text evidence="2">The sequence shown here is derived from an EMBL/GenBank/DDBJ whole genome shotgun (WGS) entry which is preliminary data.</text>
</comment>
<sequence length="89" mass="10217">MDKSDSELKKITNEDSEKRSERVYGVRLERFSHGSSEIRHYSVLLSQLPRLIGIRCAAECGSHTKFWIESTLEIGKLSVNRLLLRQVIA</sequence>
<protein>
    <submittedName>
        <fullName evidence="2">Uncharacterized protein</fullName>
    </submittedName>
</protein>